<accession>A0ABT8D3A4</accession>
<name>A0ABT8D3A4_9FLAO</name>
<evidence type="ECO:0000313" key="1">
    <source>
        <dbReference type="EMBL" id="MDN3710406.1"/>
    </source>
</evidence>
<reference evidence="2" key="1">
    <citation type="journal article" date="2019" name="Int. J. Syst. Evol. Microbiol.">
        <title>The Global Catalogue of Microorganisms (GCM) 10K type strain sequencing project: providing services to taxonomists for standard genome sequencing and annotation.</title>
        <authorList>
            <consortium name="The Broad Institute Genomics Platform"/>
            <consortium name="The Broad Institute Genome Sequencing Center for Infectious Disease"/>
            <person name="Wu L."/>
            <person name="Ma J."/>
        </authorList>
    </citation>
    <scope>NUCLEOTIDE SEQUENCE [LARGE SCALE GENOMIC DNA]</scope>
    <source>
        <strain evidence="2">CECT 7184</strain>
    </source>
</reference>
<proteinExistence type="predicted"/>
<comment type="caution">
    <text evidence="1">The sequence shown here is derived from an EMBL/GenBank/DDBJ whole genome shotgun (WGS) entry which is preliminary data.</text>
</comment>
<keyword evidence="2" id="KW-1185">Reference proteome</keyword>
<sequence length="50" mass="6104">MKNNYINIQGIYKELHPEFSGYISVYLKLPYRYTRQKIYSALIYLPQRLC</sequence>
<gene>
    <name evidence="1" type="ORF">QW060_26670</name>
</gene>
<dbReference type="Proteomes" id="UP001242368">
    <property type="component" value="Unassembled WGS sequence"/>
</dbReference>
<dbReference type="RefSeq" id="WP_290365554.1">
    <property type="nucleotide sequence ID" value="NZ_JAUFQU010000087.1"/>
</dbReference>
<evidence type="ECO:0000313" key="2">
    <source>
        <dbReference type="Proteomes" id="UP001242368"/>
    </source>
</evidence>
<protein>
    <submittedName>
        <fullName evidence="1">Uncharacterized protein</fullName>
    </submittedName>
</protein>
<organism evidence="1 2">
    <name type="scientific">Paenimyroides ceti</name>
    <dbReference type="NCBI Taxonomy" id="395087"/>
    <lineage>
        <taxon>Bacteria</taxon>
        <taxon>Pseudomonadati</taxon>
        <taxon>Bacteroidota</taxon>
        <taxon>Flavobacteriia</taxon>
        <taxon>Flavobacteriales</taxon>
        <taxon>Flavobacteriaceae</taxon>
        <taxon>Paenimyroides</taxon>
    </lineage>
</organism>
<dbReference type="EMBL" id="JAUFQU010000087">
    <property type="protein sequence ID" value="MDN3710406.1"/>
    <property type="molecule type" value="Genomic_DNA"/>
</dbReference>